<organism evidence="2 3">
    <name type="scientific">Streptomyces graminofaciens</name>
    <dbReference type="NCBI Taxonomy" id="68212"/>
    <lineage>
        <taxon>Bacteria</taxon>
        <taxon>Bacillati</taxon>
        <taxon>Actinomycetota</taxon>
        <taxon>Actinomycetes</taxon>
        <taxon>Kitasatosporales</taxon>
        <taxon>Streptomycetaceae</taxon>
        <taxon>Streptomyces</taxon>
    </lineage>
</organism>
<keyword evidence="3" id="KW-1185">Reference proteome</keyword>
<proteinExistence type="predicted"/>
<accession>A0ABN5VL84</accession>
<reference evidence="2 3" key="2">
    <citation type="journal article" date="2023" name="ChemBioChem">
        <title>Acyltransferase Domain Exchange between Two Independent Type I Polyketide Synthases in the Same Producer Strain of Macrolide Antibiotics.</title>
        <authorList>
            <person name="Kudo F."/>
            <person name="Kishikawa K."/>
            <person name="Tsuboi K."/>
            <person name="Kido T."/>
            <person name="Usui T."/>
            <person name="Hashimoto J."/>
            <person name="Shin-Ya K."/>
            <person name="Miyanaga A."/>
            <person name="Eguchi T."/>
        </authorList>
    </citation>
    <scope>NUCLEOTIDE SEQUENCE [LARGE SCALE GENOMIC DNA]</scope>
    <source>
        <strain evidence="2 3">A-8890</strain>
    </source>
</reference>
<dbReference type="InterPro" id="IPR018721">
    <property type="entry name" value="DUF2252"/>
</dbReference>
<evidence type="ECO:0000256" key="1">
    <source>
        <dbReference type="SAM" id="MobiDB-lite"/>
    </source>
</evidence>
<protein>
    <submittedName>
        <fullName evidence="2">Uncharacterized protein</fullName>
    </submittedName>
</protein>
<sequence>MLALFGRLCGASLARAHARSGDPIAIAAHLGGSDRFERSLTEFAPQSAENDSGEPLSRARLEPGPP</sequence>
<gene>
    <name evidence="2" type="ORF">SGFS_053290</name>
</gene>
<feature type="compositionally biased region" description="Basic and acidic residues" evidence="1">
    <location>
        <begin position="57"/>
        <end position="66"/>
    </location>
</feature>
<dbReference type="Pfam" id="PF10009">
    <property type="entry name" value="DUF2252"/>
    <property type="match status" value="1"/>
</dbReference>
<dbReference type="Proteomes" id="UP001321542">
    <property type="component" value="Chromosome"/>
</dbReference>
<name>A0ABN5VL84_9ACTN</name>
<evidence type="ECO:0000313" key="2">
    <source>
        <dbReference type="EMBL" id="BBC34035.1"/>
    </source>
</evidence>
<evidence type="ECO:0000313" key="3">
    <source>
        <dbReference type="Proteomes" id="UP001321542"/>
    </source>
</evidence>
<feature type="region of interest" description="Disordered" evidence="1">
    <location>
        <begin position="43"/>
        <end position="66"/>
    </location>
</feature>
<dbReference type="EMBL" id="AP018448">
    <property type="protein sequence ID" value="BBC34035.1"/>
    <property type="molecule type" value="Genomic_DNA"/>
</dbReference>
<reference evidence="2 3" key="1">
    <citation type="journal article" date="2010" name="ChemBioChem">
        <title>Cloning and characterization of the biosynthetic gene cluster of 16-membered macrolide antibiotic FD-891: involvement of a dual functional cytochrome P450 monooxygenase catalyzing epoxidation and hydroxylation.</title>
        <authorList>
            <person name="Kudo F."/>
            <person name="Motegi A."/>
            <person name="Mizoue K."/>
            <person name="Eguchi T."/>
        </authorList>
    </citation>
    <scope>NUCLEOTIDE SEQUENCE [LARGE SCALE GENOMIC DNA]</scope>
    <source>
        <strain evidence="2 3">A-8890</strain>
    </source>
</reference>